<feature type="non-terminal residue" evidence="1">
    <location>
        <position position="1"/>
    </location>
</feature>
<accession>A0ACA9R9T6</accession>
<proteinExistence type="predicted"/>
<dbReference type="EMBL" id="CAJVQC010046017">
    <property type="protein sequence ID" value="CAG8782353.1"/>
    <property type="molecule type" value="Genomic_DNA"/>
</dbReference>
<keyword evidence="2" id="KW-1185">Reference proteome</keyword>
<sequence length="66" mass="7496">SLRNNNKDILTNPDLCYENIARFKRLIDSIQYNSLIATMTDSTKLKLCLRYSSQLGCIVGLILSND</sequence>
<gene>
    <name evidence="1" type="ORF">RPERSI_LOCUS17786</name>
</gene>
<organism evidence="1 2">
    <name type="scientific">Racocetra persica</name>
    <dbReference type="NCBI Taxonomy" id="160502"/>
    <lineage>
        <taxon>Eukaryota</taxon>
        <taxon>Fungi</taxon>
        <taxon>Fungi incertae sedis</taxon>
        <taxon>Mucoromycota</taxon>
        <taxon>Glomeromycotina</taxon>
        <taxon>Glomeromycetes</taxon>
        <taxon>Diversisporales</taxon>
        <taxon>Gigasporaceae</taxon>
        <taxon>Racocetra</taxon>
    </lineage>
</organism>
<dbReference type="Proteomes" id="UP000789920">
    <property type="component" value="Unassembled WGS sequence"/>
</dbReference>
<comment type="caution">
    <text evidence="1">The sequence shown here is derived from an EMBL/GenBank/DDBJ whole genome shotgun (WGS) entry which is preliminary data.</text>
</comment>
<reference evidence="1" key="1">
    <citation type="submission" date="2021-06" db="EMBL/GenBank/DDBJ databases">
        <authorList>
            <person name="Kallberg Y."/>
            <person name="Tangrot J."/>
            <person name="Rosling A."/>
        </authorList>
    </citation>
    <scope>NUCLEOTIDE SEQUENCE</scope>
    <source>
        <strain evidence="1">MA461A</strain>
    </source>
</reference>
<name>A0ACA9R9T6_9GLOM</name>
<protein>
    <submittedName>
        <fullName evidence="1">21707_t:CDS:1</fullName>
    </submittedName>
</protein>
<evidence type="ECO:0000313" key="1">
    <source>
        <dbReference type="EMBL" id="CAG8782353.1"/>
    </source>
</evidence>
<evidence type="ECO:0000313" key="2">
    <source>
        <dbReference type="Proteomes" id="UP000789920"/>
    </source>
</evidence>